<dbReference type="Pfam" id="PF00270">
    <property type="entry name" value="DEAD"/>
    <property type="match status" value="1"/>
</dbReference>
<dbReference type="CDD" id="cd18791">
    <property type="entry name" value="SF2_C_RHA"/>
    <property type="match status" value="1"/>
</dbReference>
<dbReference type="InterPro" id="IPR011545">
    <property type="entry name" value="DEAD/DEAH_box_helicase_dom"/>
</dbReference>
<dbReference type="PROSITE" id="PS51192">
    <property type="entry name" value="HELICASE_ATP_BIND_1"/>
    <property type="match status" value="1"/>
</dbReference>
<keyword evidence="4" id="KW-0067">ATP-binding</keyword>
<dbReference type="AlphaFoldDB" id="A0A2H3GGD4"/>
<evidence type="ECO:0000256" key="3">
    <source>
        <dbReference type="ARBA" id="ARBA00022806"/>
    </source>
</evidence>
<comment type="caution">
    <text evidence="7">The sequence shown here is derived from an EMBL/GenBank/DDBJ whole genome shotgun (WGS) entry which is preliminary data.</text>
</comment>
<dbReference type="GO" id="GO:0003723">
    <property type="term" value="F:RNA binding"/>
    <property type="evidence" value="ECO:0007669"/>
    <property type="project" value="TreeGrafter"/>
</dbReference>
<dbReference type="PANTHER" id="PTHR18934:SF99">
    <property type="entry name" value="ATP-DEPENDENT RNA HELICASE DHX37-RELATED"/>
    <property type="match status" value="1"/>
</dbReference>
<protein>
    <submittedName>
        <fullName evidence="7">Uncharacterized protein</fullName>
    </submittedName>
</protein>
<sequence>MATQHPTEMTLKDVVNLENAKDNPLIPGSARSVGYFAMLEERRTLPVMQAESFEKFLNLYSNQQVVIVTAGTASGKSTQLTQRIIYLELDKGLQVVCTQPRRVAARHVAETVAAEMDVRLGEQVGVHLRDHNNTNEKTRLKFVTEGILLRQYQEDLTLSRYSCVIVDECHERTADADILLALLKKTLVNRPELKLVIMSATMNTQEFADYFGVSEFLDIKGTGFPLEIQHLQTPTPEYAQLALTSVQQIQVAVSKLRKVIKDLDVVPLYSSLPQNEQVKAFHSGDKRMCIVATSIAETSLTIEGAAYIVGMTTLLSAPISQASAEQRAGRANRTRSGVCFRLYTKETFDKTFLKSSPSRHPQGQYQEIYLDSKSAGYDAVGTFDFLEPPHPEVYLRGLQDLKAMNMIDKNGNITPAGNGSLGLPIEQAWYNAFVRGLKLRCLDEIISIAALSSTRRSIFVKPYPQRYAAATEHAQFTNPVSDHMTELNAFYKWRHQCKLGAKEAAVWCHETFLNVEALNEAFKLRKEMLDECVVLFGIESVPALTFDDEEYDIKIRKAIARGFYHHAATVDDPTKDQ</sequence>
<dbReference type="PANTHER" id="PTHR18934">
    <property type="entry name" value="ATP-DEPENDENT RNA HELICASE"/>
    <property type="match status" value="1"/>
</dbReference>
<dbReference type="SMART" id="SM00847">
    <property type="entry name" value="HA2"/>
    <property type="match status" value="1"/>
</dbReference>
<dbReference type="InterPro" id="IPR001650">
    <property type="entry name" value="Helicase_C-like"/>
</dbReference>
<organism evidence="7 8">
    <name type="scientific">Fusarium oxysporum f. sp. radicis-cucumerinum</name>
    <dbReference type="NCBI Taxonomy" id="327505"/>
    <lineage>
        <taxon>Eukaryota</taxon>
        <taxon>Fungi</taxon>
        <taxon>Dikarya</taxon>
        <taxon>Ascomycota</taxon>
        <taxon>Pezizomycotina</taxon>
        <taxon>Sordariomycetes</taxon>
        <taxon>Hypocreomycetidae</taxon>
        <taxon>Hypocreales</taxon>
        <taxon>Nectriaceae</taxon>
        <taxon>Fusarium</taxon>
        <taxon>Fusarium oxysporum species complex</taxon>
    </lineage>
</organism>
<dbReference type="SMART" id="SM00487">
    <property type="entry name" value="DEXDc"/>
    <property type="match status" value="1"/>
</dbReference>
<dbReference type="STRING" id="327505.A0A2H3GGD4"/>
<keyword evidence="3" id="KW-0347">Helicase</keyword>
<evidence type="ECO:0000259" key="5">
    <source>
        <dbReference type="PROSITE" id="PS51192"/>
    </source>
</evidence>
<dbReference type="SUPFAM" id="SSF52540">
    <property type="entry name" value="P-loop containing nucleoside triphosphate hydrolases"/>
    <property type="match status" value="1"/>
</dbReference>
<reference evidence="7 8" key="1">
    <citation type="journal article" date="2016" name="Environ. Microbiol.">
        <title>Effector profiles distinguish formae speciales of Fusarium oxysporum.</title>
        <authorList>
            <person name="van Dam P."/>
            <person name="Fokkens L."/>
            <person name="Schmidt S.M."/>
            <person name="Linmans J.H."/>
            <person name="Kistler H.C."/>
            <person name="Ma L.J."/>
            <person name="Rep M."/>
        </authorList>
    </citation>
    <scope>NUCLEOTIDE SEQUENCE [LARGE SCALE GENOMIC DNA]</scope>
    <source>
        <strain evidence="7 8">Forc016</strain>
    </source>
</reference>
<evidence type="ECO:0000256" key="1">
    <source>
        <dbReference type="ARBA" id="ARBA00022741"/>
    </source>
</evidence>
<accession>A0A2H3GGD4</accession>
<dbReference type="GO" id="GO:0005524">
    <property type="term" value="F:ATP binding"/>
    <property type="evidence" value="ECO:0007669"/>
    <property type="project" value="UniProtKB-KW"/>
</dbReference>
<evidence type="ECO:0000256" key="4">
    <source>
        <dbReference type="ARBA" id="ARBA00022840"/>
    </source>
</evidence>
<dbReference type="SMART" id="SM00490">
    <property type="entry name" value="HELICc"/>
    <property type="match status" value="1"/>
</dbReference>
<dbReference type="EMBL" id="MABQ02000009">
    <property type="protein sequence ID" value="PCD26568.1"/>
    <property type="molecule type" value="Genomic_DNA"/>
</dbReference>
<reference evidence="7 8" key="2">
    <citation type="journal article" date="2017" name="Sci. Rep.">
        <title>A mobile pathogenicity chromosome in Fusarium oxysporum for infection of multiple cucurbit species.</title>
        <authorList>
            <person name="van Dam P."/>
            <person name="Fokkens L."/>
            <person name="Ayukawa Y."/>
            <person name="van der Gragt M."/>
            <person name="Ter Horst A."/>
            <person name="Brankovics B."/>
            <person name="Houterman P.M."/>
            <person name="Arie T."/>
            <person name="Rep M."/>
        </authorList>
    </citation>
    <scope>NUCLEOTIDE SEQUENCE [LARGE SCALE GENOMIC DNA]</scope>
    <source>
        <strain evidence="7 8">Forc016</strain>
    </source>
</reference>
<feature type="domain" description="Helicase ATP-binding" evidence="5">
    <location>
        <begin position="57"/>
        <end position="220"/>
    </location>
</feature>
<keyword evidence="1" id="KW-0547">Nucleotide-binding</keyword>
<dbReference type="Pfam" id="PF21010">
    <property type="entry name" value="HA2_C"/>
    <property type="match status" value="1"/>
</dbReference>
<evidence type="ECO:0000259" key="6">
    <source>
        <dbReference type="PROSITE" id="PS51194"/>
    </source>
</evidence>
<dbReference type="Gene3D" id="1.20.120.1080">
    <property type="match status" value="1"/>
</dbReference>
<gene>
    <name evidence="7" type="ORF">AU210_012990</name>
</gene>
<dbReference type="GO" id="GO:0004386">
    <property type="term" value="F:helicase activity"/>
    <property type="evidence" value="ECO:0007669"/>
    <property type="project" value="UniProtKB-KW"/>
</dbReference>
<dbReference type="Gene3D" id="3.40.50.300">
    <property type="entry name" value="P-loop containing nucleotide triphosphate hydrolases"/>
    <property type="match status" value="2"/>
</dbReference>
<dbReference type="Pfam" id="PF00271">
    <property type="entry name" value="Helicase_C"/>
    <property type="match status" value="1"/>
</dbReference>
<evidence type="ECO:0000313" key="7">
    <source>
        <dbReference type="EMBL" id="PCD26568.1"/>
    </source>
</evidence>
<proteinExistence type="predicted"/>
<dbReference type="InterPro" id="IPR007502">
    <property type="entry name" value="Helicase-assoc_dom"/>
</dbReference>
<evidence type="ECO:0000313" key="8">
    <source>
        <dbReference type="Proteomes" id="UP000219602"/>
    </source>
</evidence>
<dbReference type="Proteomes" id="UP000219602">
    <property type="component" value="Chromosome 11"/>
</dbReference>
<feature type="domain" description="Helicase C-terminal" evidence="6">
    <location>
        <begin position="227"/>
        <end position="376"/>
    </location>
</feature>
<dbReference type="GO" id="GO:0016787">
    <property type="term" value="F:hydrolase activity"/>
    <property type="evidence" value="ECO:0007669"/>
    <property type="project" value="UniProtKB-KW"/>
</dbReference>
<dbReference type="CDD" id="cd17917">
    <property type="entry name" value="DEXHc_RHA-like"/>
    <property type="match status" value="1"/>
</dbReference>
<keyword evidence="2" id="KW-0378">Hydrolase</keyword>
<dbReference type="PROSITE" id="PS51194">
    <property type="entry name" value="HELICASE_CTER"/>
    <property type="match status" value="1"/>
</dbReference>
<dbReference type="InterPro" id="IPR014001">
    <property type="entry name" value="Helicase_ATP-bd"/>
</dbReference>
<name>A0A2H3GGD4_FUSOX</name>
<dbReference type="InterPro" id="IPR027417">
    <property type="entry name" value="P-loop_NTPase"/>
</dbReference>
<evidence type="ECO:0000256" key="2">
    <source>
        <dbReference type="ARBA" id="ARBA00022801"/>
    </source>
</evidence>